<feature type="domain" description="NADH:quinone oxidoreductase/Mrp antiporter transmembrane" evidence="19">
    <location>
        <begin position="112"/>
        <end position="401"/>
    </location>
</feature>
<dbReference type="GO" id="GO:0015990">
    <property type="term" value="P:electron transport coupled proton transport"/>
    <property type="evidence" value="ECO:0007669"/>
    <property type="project" value="TreeGrafter"/>
</dbReference>
<feature type="transmembrane region" description="Helical" evidence="18">
    <location>
        <begin position="342"/>
        <end position="360"/>
    </location>
</feature>
<evidence type="ECO:0000256" key="17">
    <source>
        <dbReference type="ARBA" id="ARBA00049551"/>
    </source>
</evidence>
<feature type="transmembrane region" description="Helical" evidence="18">
    <location>
        <begin position="284"/>
        <end position="303"/>
    </location>
</feature>
<comment type="subunit">
    <text evidence="16">Core subunit of respiratory chain NADH dehydrogenase (Complex I) which is composed of 45 different subunits.</text>
</comment>
<dbReference type="InterPro" id="IPR003918">
    <property type="entry name" value="NADH_UbQ_OxRdtase"/>
</dbReference>
<accession>A0A1S5S6A1</accession>
<evidence type="ECO:0000256" key="10">
    <source>
        <dbReference type="ARBA" id="ARBA00022989"/>
    </source>
</evidence>
<proteinExistence type="inferred from homology"/>
<evidence type="ECO:0000256" key="5">
    <source>
        <dbReference type="ARBA" id="ARBA00022448"/>
    </source>
</evidence>
<dbReference type="GO" id="GO:0048039">
    <property type="term" value="F:ubiquinone binding"/>
    <property type="evidence" value="ECO:0007669"/>
    <property type="project" value="TreeGrafter"/>
</dbReference>
<evidence type="ECO:0000256" key="3">
    <source>
        <dbReference type="ARBA" id="ARBA00012944"/>
    </source>
</evidence>
<evidence type="ECO:0000256" key="14">
    <source>
        <dbReference type="ARBA" id="ARBA00023136"/>
    </source>
</evidence>
<feature type="transmembrane region" description="Helical" evidence="18">
    <location>
        <begin position="256"/>
        <end position="277"/>
    </location>
</feature>
<sequence length="459" mass="51986">MLKIIIPTIMLIPTIWFSKNSMTWINSTCHSMLIALISLTYLNKLDITSTNYSSIFSCDSLTAPLLVLTTWLLPLMIIASQNHLKNETESRKKLYISLLTALQVFLILTFSATEMILFYILFEATLIPTLIIITRWGNQTERMKAGLYFLFYTLIGSLPLLITLIYMQNKMGSLNFLLFNYYNSPLNPNWSSNLMWLACTMAFMIKLPLYGLHLWLPKAHVEAPIAGSMVLAAILLKLGGYGMMRISQLLDPLTNYMSYPFILLSLWGMIMTSSICLRQTDLKSLIAYSSVSHMALVIVAIMIQTPWSFMGATSLMIAHGLTSSLLFCLANTNYERTHSRTLLLARGLQMLFPLMGLWWITASLTNLALPPSINLIGELFIIMSTFSWCNATIILMGLNILITALYSLFMLISTQRGNLPYHIHNMQPTFTRENILMTLHIIPLILLTLSPKIILGNLY</sequence>
<evidence type="ECO:0000256" key="11">
    <source>
        <dbReference type="ARBA" id="ARBA00023027"/>
    </source>
</evidence>
<evidence type="ECO:0000256" key="1">
    <source>
        <dbReference type="ARBA" id="ARBA00004225"/>
    </source>
</evidence>
<dbReference type="Pfam" id="PF00361">
    <property type="entry name" value="Proton_antipo_M"/>
    <property type="match status" value="1"/>
</dbReference>
<evidence type="ECO:0000256" key="15">
    <source>
        <dbReference type="ARBA" id="ARBA00024313"/>
    </source>
</evidence>
<keyword evidence="8" id="KW-1278">Translocase</keyword>
<dbReference type="GO" id="GO:0042773">
    <property type="term" value="P:ATP synthesis coupled electron transport"/>
    <property type="evidence" value="ECO:0007669"/>
    <property type="project" value="InterPro"/>
</dbReference>
<evidence type="ECO:0000313" key="21">
    <source>
        <dbReference type="EMBL" id="APC60593.1"/>
    </source>
</evidence>
<feature type="transmembrane region" description="Helical" evidence="18">
    <location>
        <begin position="116"/>
        <end position="133"/>
    </location>
</feature>
<comment type="subcellular location">
    <subcellularLocation>
        <location evidence="1 18">Mitochondrion membrane</location>
        <topology evidence="1 18">Multi-pass membrane protein</topology>
    </subcellularLocation>
</comment>
<feature type="transmembrane region" description="Helical" evidence="18">
    <location>
        <begin position="21"/>
        <end position="41"/>
    </location>
</feature>
<keyword evidence="10 18" id="KW-1133">Transmembrane helix</keyword>
<dbReference type="PANTHER" id="PTHR43507">
    <property type="entry name" value="NADH-UBIQUINONE OXIDOREDUCTASE CHAIN 4"/>
    <property type="match status" value="1"/>
</dbReference>
<evidence type="ECO:0000256" key="2">
    <source>
        <dbReference type="ARBA" id="ARBA00009025"/>
    </source>
</evidence>
<evidence type="ECO:0000256" key="8">
    <source>
        <dbReference type="ARBA" id="ARBA00022967"/>
    </source>
</evidence>
<feature type="transmembrane region" description="Helical" evidence="18">
    <location>
        <begin position="94"/>
        <end position="110"/>
    </location>
</feature>
<dbReference type="GO" id="GO:0003954">
    <property type="term" value="F:NADH dehydrogenase activity"/>
    <property type="evidence" value="ECO:0007669"/>
    <property type="project" value="TreeGrafter"/>
</dbReference>
<feature type="transmembrane region" description="Helical" evidence="18">
    <location>
        <begin position="145"/>
        <end position="167"/>
    </location>
</feature>
<evidence type="ECO:0000256" key="4">
    <source>
        <dbReference type="ARBA" id="ARBA00021006"/>
    </source>
</evidence>
<dbReference type="NCBIfam" id="TIGR01972">
    <property type="entry name" value="NDH_I_M"/>
    <property type="match status" value="1"/>
</dbReference>
<dbReference type="InterPro" id="IPR000260">
    <property type="entry name" value="NADH4_N"/>
</dbReference>
<feature type="transmembrane region" description="Helical" evidence="18">
    <location>
        <begin position="194"/>
        <end position="216"/>
    </location>
</feature>
<dbReference type="EC" id="7.1.1.2" evidence="3 18"/>
<evidence type="ECO:0000256" key="7">
    <source>
        <dbReference type="ARBA" id="ARBA00022692"/>
    </source>
</evidence>
<keyword evidence="6 18" id="KW-0679">Respiratory chain</keyword>
<keyword evidence="9 18" id="KW-0249">Electron transport</keyword>
<dbReference type="InterPro" id="IPR010227">
    <property type="entry name" value="NADH_Q_OxRdtase_chainM/4"/>
</dbReference>
<evidence type="ECO:0000256" key="9">
    <source>
        <dbReference type="ARBA" id="ARBA00022982"/>
    </source>
</evidence>
<name>A0A1S5S6A1_EURSP</name>
<feature type="domain" description="NADH:ubiquinone oxidoreductase chain 4 N-terminal" evidence="20">
    <location>
        <begin position="1"/>
        <end position="109"/>
    </location>
</feature>
<organism evidence="21">
    <name type="scientific">Euryzygomatomys spinosus</name>
    <name type="common">Guiara</name>
    <name type="synonym">Euryzygomatomys guiara</name>
    <dbReference type="NCBI Taxonomy" id="43325"/>
    <lineage>
        <taxon>Eukaryota</taxon>
        <taxon>Metazoa</taxon>
        <taxon>Chordata</taxon>
        <taxon>Craniata</taxon>
        <taxon>Vertebrata</taxon>
        <taxon>Euteleostomi</taxon>
        <taxon>Mammalia</taxon>
        <taxon>Eutheria</taxon>
        <taxon>Euarchontoglires</taxon>
        <taxon>Glires</taxon>
        <taxon>Rodentia</taxon>
        <taxon>Hystricomorpha</taxon>
        <taxon>Echimyidae</taxon>
        <taxon>Euryzygomatomys</taxon>
    </lineage>
</organism>
<evidence type="ECO:0000256" key="16">
    <source>
        <dbReference type="ARBA" id="ARBA00024376"/>
    </source>
</evidence>
<comment type="function">
    <text evidence="15 18">Core subunit of the mitochondrial membrane respiratory chain NADH dehydrogenase (Complex I) which catalyzes electron transfer from NADH through the respiratory chain, using ubiquinone as an electron acceptor. Essential for the catalytic activity and assembly of complex I.</text>
</comment>
<gene>
    <name evidence="21" type="primary">ND4</name>
</gene>
<evidence type="ECO:0000259" key="19">
    <source>
        <dbReference type="Pfam" id="PF00361"/>
    </source>
</evidence>
<comment type="similarity">
    <text evidence="2 18">Belongs to the complex I subunit 4 family.</text>
</comment>
<feature type="transmembrane region" description="Helical" evidence="18">
    <location>
        <begin position="380"/>
        <end position="413"/>
    </location>
</feature>
<dbReference type="GO" id="GO:0031966">
    <property type="term" value="C:mitochondrial membrane"/>
    <property type="evidence" value="ECO:0007669"/>
    <property type="project" value="UniProtKB-SubCell"/>
</dbReference>
<feature type="transmembrane region" description="Helical" evidence="18">
    <location>
        <begin position="434"/>
        <end position="455"/>
    </location>
</feature>
<evidence type="ECO:0000256" key="18">
    <source>
        <dbReference type="RuleBase" id="RU003297"/>
    </source>
</evidence>
<reference evidence="21" key="1">
    <citation type="journal article" date="2016" name="Mol. Biol. Evol.">
        <title>Mitogenomic phylogeny, diversification, and biogeography of South American spiny rats.</title>
        <authorList>
            <person name="Fabre P.H."/>
            <person name="Upham N.S."/>
            <person name="Emmons L.H."/>
            <person name="Justy F."/>
            <person name="Leite Y.L."/>
            <person name="Loss A.C."/>
            <person name="Orlando L."/>
            <person name="Tilak M.K."/>
            <person name="Patterson B.D."/>
            <person name="Douzery E.J."/>
        </authorList>
    </citation>
    <scope>NUCLEOTIDE SEQUENCE</scope>
</reference>
<keyword evidence="5 18" id="KW-0813">Transport</keyword>
<dbReference type="PRINTS" id="PR01437">
    <property type="entry name" value="NUOXDRDTASE4"/>
</dbReference>
<keyword evidence="11 18" id="KW-0520">NAD</keyword>
<evidence type="ECO:0000256" key="13">
    <source>
        <dbReference type="ARBA" id="ARBA00023128"/>
    </source>
</evidence>
<reference evidence="21" key="2">
    <citation type="submission" date="2016-03" db="EMBL/GenBank/DDBJ databases">
        <authorList>
            <person name="Ploux O."/>
        </authorList>
    </citation>
    <scope>NUCLEOTIDE SEQUENCE</scope>
</reference>
<dbReference type="EMBL" id="KU892755">
    <property type="protein sequence ID" value="APC60593.1"/>
    <property type="molecule type" value="Genomic_DNA"/>
</dbReference>
<geneLocation type="mitochondrion" evidence="21"/>
<keyword evidence="13 18" id="KW-0496">Mitochondrion</keyword>
<keyword evidence="12 18" id="KW-0830">Ubiquinone</keyword>
<dbReference type="GO" id="GO:0008137">
    <property type="term" value="F:NADH dehydrogenase (ubiquinone) activity"/>
    <property type="evidence" value="ECO:0007669"/>
    <property type="project" value="UniProtKB-UniRule"/>
</dbReference>
<comment type="catalytic activity">
    <reaction evidence="17 18">
        <text>a ubiquinone + NADH + 5 H(+)(in) = a ubiquinol + NAD(+) + 4 H(+)(out)</text>
        <dbReference type="Rhea" id="RHEA:29091"/>
        <dbReference type="Rhea" id="RHEA-COMP:9565"/>
        <dbReference type="Rhea" id="RHEA-COMP:9566"/>
        <dbReference type="ChEBI" id="CHEBI:15378"/>
        <dbReference type="ChEBI" id="CHEBI:16389"/>
        <dbReference type="ChEBI" id="CHEBI:17976"/>
        <dbReference type="ChEBI" id="CHEBI:57540"/>
        <dbReference type="ChEBI" id="CHEBI:57945"/>
        <dbReference type="EC" id="7.1.1.2"/>
    </reaction>
</comment>
<keyword evidence="7 18" id="KW-0812">Transmembrane</keyword>
<evidence type="ECO:0000259" key="20">
    <source>
        <dbReference type="Pfam" id="PF01059"/>
    </source>
</evidence>
<feature type="transmembrane region" description="Helical" evidence="18">
    <location>
        <begin position="309"/>
        <end position="330"/>
    </location>
</feature>
<dbReference type="AlphaFoldDB" id="A0A1S5S6A1"/>
<dbReference type="InterPro" id="IPR001750">
    <property type="entry name" value="ND/Mrp_TM"/>
</dbReference>
<feature type="transmembrane region" description="Helical" evidence="18">
    <location>
        <begin position="223"/>
        <end position="244"/>
    </location>
</feature>
<evidence type="ECO:0000256" key="6">
    <source>
        <dbReference type="ARBA" id="ARBA00022660"/>
    </source>
</evidence>
<keyword evidence="14 18" id="KW-0472">Membrane</keyword>
<feature type="transmembrane region" description="Helical" evidence="18">
    <location>
        <begin position="61"/>
        <end position="82"/>
    </location>
</feature>
<evidence type="ECO:0000256" key="12">
    <source>
        <dbReference type="ARBA" id="ARBA00023075"/>
    </source>
</evidence>
<dbReference type="PANTHER" id="PTHR43507:SF20">
    <property type="entry name" value="NADH-UBIQUINONE OXIDOREDUCTASE CHAIN 4"/>
    <property type="match status" value="1"/>
</dbReference>
<dbReference type="Pfam" id="PF01059">
    <property type="entry name" value="Oxidored_q5_N"/>
    <property type="match status" value="1"/>
</dbReference>
<protein>
    <recommendedName>
        <fullName evidence="4 18">NADH-ubiquinone oxidoreductase chain 4</fullName>
        <ecNumber evidence="3 18">7.1.1.2</ecNumber>
    </recommendedName>
</protein>